<accession>A0A0B0P4N6</accession>
<reference evidence="2" key="1">
    <citation type="submission" date="2014-09" db="EMBL/GenBank/DDBJ databases">
        <authorList>
            <person name="Mudge J."/>
            <person name="Ramaraj T."/>
            <person name="Lindquist I.E."/>
            <person name="Bharti A.K."/>
            <person name="Sundararajan A."/>
            <person name="Cameron C.T."/>
            <person name="Woodward J.E."/>
            <person name="May G.D."/>
            <person name="Brubaker C."/>
            <person name="Broadhvest J."/>
            <person name="Wilkins T.A."/>
        </authorList>
    </citation>
    <scope>NUCLEOTIDE SEQUENCE</scope>
    <source>
        <strain evidence="2">cv. AKA8401</strain>
    </source>
</reference>
<protein>
    <submittedName>
        <fullName evidence="1">Uncharacterized protein</fullName>
    </submittedName>
</protein>
<dbReference type="AlphaFoldDB" id="A0A0B0P4N6"/>
<sequence length="58" mass="6509">MYFQSNKASPQLDLIDGIVIFQSVCSFSIRLRTCLGSSTNISYLFVLRSDYVIPLSIS</sequence>
<evidence type="ECO:0000313" key="2">
    <source>
        <dbReference type="Proteomes" id="UP000032142"/>
    </source>
</evidence>
<evidence type="ECO:0000313" key="1">
    <source>
        <dbReference type="EMBL" id="KHG20025.1"/>
    </source>
</evidence>
<keyword evidence="2" id="KW-1185">Reference proteome</keyword>
<organism evidence="1 2">
    <name type="scientific">Gossypium arboreum</name>
    <name type="common">Tree cotton</name>
    <name type="synonym">Gossypium nanking</name>
    <dbReference type="NCBI Taxonomy" id="29729"/>
    <lineage>
        <taxon>Eukaryota</taxon>
        <taxon>Viridiplantae</taxon>
        <taxon>Streptophyta</taxon>
        <taxon>Embryophyta</taxon>
        <taxon>Tracheophyta</taxon>
        <taxon>Spermatophyta</taxon>
        <taxon>Magnoliopsida</taxon>
        <taxon>eudicotyledons</taxon>
        <taxon>Gunneridae</taxon>
        <taxon>Pentapetalae</taxon>
        <taxon>rosids</taxon>
        <taxon>malvids</taxon>
        <taxon>Malvales</taxon>
        <taxon>Malvaceae</taxon>
        <taxon>Malvoideae</taxon>
        <taxon>Gossypium</taxon>
    </lineage>
</organism>
<name>A0A0B0P4N6_GOSAR</name>
<proteinExistence type="predicted"/>
<dbReference type="Proteomes" id="UP000032142">
    <property type="component" value="Unassembled WGS sequence"/>
</dbReference>
<gene>
    <name evidence="1" type="ORF">F383_01702</name>
</gene>
<dbReference type="EMBL" id="KN414645">
    <property type="protein sequence ID" value="KHG20025.1"/>
    <property type="molecule type" value="Genomic_DNA"/>
</dbReference>